<evidence type="ECO:0000313" key="2">
    <source>
        <dbReference type="EMBL" id="KAJ8491494.1"/>
    </source>
</evidence>
<evidence type="ECO:0008006" key="4">
    <source>
        <dbReference type="Google" id="ProtNLM"/>
    </source>
</evidence>
<feature type="region of interest" description="Disordered" evidence="1">
    <location>
        <begin position="511"/>
        <end position="548"/>
    </location>
</feature>
<proteinExistence type="predicted"/>
<dbReference type="EMBL" id="JAQQAF010000004">
    <property type="protein sequence ID" value="KAJ8491494.1"/>
    <property type="molecule type" value="Genomic_DNA"/>
</dbReference>
<protein>
    <recommendedName>
        <fullName evidence="4">Protein LNK1</fullName>
    </recommendedName>
</protein>
<feature type="compositionally biased region" description="Polar residues" evidence="1">
    <location>
        <begin position="280"/>
        <end position="296"/>
    </location>
</feature>
<feature type="compositionally biased region" description="Basic and acidic residues" evidence="1">
    <location>
        <begin position="511"/>
        <end position="524"/>
    </location>
</feature>
<name>A0AAV8PMP4_ENSVE</name>
<feature type="compositionally biased region" description="Polar residues" evidence="1">
    <location>
        <begin position="418"/>
        <end position="431"/>
    </location>
</feature>
<evidence type="ECO:0000256" key="1">
    <source>
        <dbReference type="SAM" id="MobiDB-lite"/>
    </source>
</evidence>
<reference evidence="2 3" key="1">
    <citation type="submission" date="2022-12" db="EMBL/GenBank/DDBJ databases">
        <title>Chromosome-scale assembly of the Ensete ventricosum genome.</title>
        <authorList>
            <person name="Dussert Y."/>
            <person name="Stocks J."/>
            <person name="Wendawek A."/>
            <person name="Woldeyes F."/>
            <person name="Nichols R.A."/>
            <person name="Borrell J.S."/>
        </authorList>
    </citation>
    <scope>NUCLEOTIDE SEQUENCE [LARGE SCALE GENOMIC DNA]</scope>
    <source>
        <strain evidence="3">cv. Maze</strain>
        <tissue evidence="2">Seeds</tissue>
    </source>
</reference>
<dbReference type="InterPro" id="IPR039928">
    <property type="entry name" value="LNK"/>
</dbReference>
<gene>
    <name evidence="2" type="ORF">OPV22_013215</name>
</gene>
<dbReference type="PANTHER" id="PTHR33334:SF5">
    <property type="entry name" value="PROTEIN LNK2"/>
    <property type="match status" value="1"/>
</dbReference>
<feature type="region of interest" description="Disordered" evidence="1">
    <location>
        <begin position="1"/>
        <end position="23"/>
    </location>
</feature>
<organism evidence="2 3">
    <name type="scientific">Ensete ventricosum</name>
    <name type="common">Abyssinian banana</name>
    <name type="synonym">Musa ensete</name>
    <dbReference type="NCBI Taxonomy" id="4639"/>
    <lineage>
        <taxon>Eukaryota</taxon>
        <taxon>Viridiplantae</taxon>
        <taxon>Streptophyta</taxon>
        <taxon>Embryophyta</taxon>
        <taxon>Tracheophyta</taxon>
        <taxon>Spermatophyta</taxon>
        <taxon>Magnoliopsida</taxon>
        <taxon>Liliopsida</taxon>
        <taxon>Zingiberales</taxon>
        <taxon>Musaceae</taxon>
        <taxon>Ensete</taxon>
    </lineage>
</organism>
<feature type="region of interest" description="Disordered" evidence="1">
    <location>
        <begin position="346"/>
        <end position="431"/>
    </location>
</feature>
<dbReference type="GO" id="GO:0007623">
    <property type="term" value="P:circadian rhythm"/>
    <property type="evidence" value="ECO:0007669"/>
    <property type="project" value="InterPro"/>
</dbReference>
<comment type="caution">
    <text evidence="2">The sequence shown here is derived from an EMBL/GenBank/DDBJ whole genome shotgun (WGS) entry which is preliminary data.</text>
</comment>
<sequence length="569" mass="63802">MLDSSGKQEQEDHEFSGEVSNNEDHPLCLMDVQENTLFAFKDDKMKSKNEGLAADVTSGPISGSENDFTCHYMENKSISGRDEDSLQTELINDFTDSSNLNAVRDCTMEFLPSDAIPDEDSFMVHKSYSFSTSNTVQLDTKPEISANEHDDKASASFLDCDWDSIEDFDLDAVFRSDSIDHFFGDDVMDVSDGLFSPSDHLISGITEFVPVPDAAFCKEELSDKEFSSLRLDKGCDAKGNVSQRSQVDEHANLLTYWEKEEEKSKKIMSQELTGPWSYDIENQQSPSHQFHESSCVTPQSCQSSDSSLQRKTSGDSDVCAEHSKKEYFSSCQFYHLDPWRHSSSPFGYPHAQRNQKKPISSCDRGKADPSVHPNPVQKRPAISITPQERNGKPKQMQITQSRFEVQHKRKQYDDMKSGSDSSICQTSPGNSHSQIMTNIVGSKEICNDLTVMEKNMLVDAPRISIVNDDNSIAETTYCQLQAALSMLDNRLKFCIRDSMFRLAKSATERHNITDRNGTNKDNVEKNAAANGEADNKCRSRNLSASETDTNPVDRIVAQLLFQRPSKLSS</sequence>
<dbReference type="Proteomes" id="UP001222027">
    <property type="component" value="Unassembled WGS sequence"/>
</dbReference>
<accession>A0AAV8PMP4</accession>
<keyword evidence="3" id="KW-1185">Reference proteome</keyword>
<evidence type="ECO:0000313" key="3">
    <source>
        <dbReference type="Proteomes" id="UP001222027"/>
    </source>
</evidence>
<dbReference type="GO" id="GO:0006355">
    <property type="term" value="P:regulation of DNA-templated transcription"/>
    <property type="evidence" value="ECO:0007669"/>
    <property type="project" value="InterPro"/>
</dbReference>
<dbReference type="AlphaFoldDB" id="A0AAV8PMP4"/>
<feature type="region of interest" description="Disordered" evidence="1">
    <location>
        <begin position="277"/>
        <end position="296"/>
    </location>
</feature>
<dbReference type="PANTHER" id="PTHR33334">
    <property type="entry name" value="PROTEIN LNK1"/>
    <property type="match status" value="1"/>
</dbReference>